<dbReference type="InterPro" id="IPR006553">
    <property type="entry name" value="Leu-rich_rpt_Cys-con_subtyp"/>
</dbReference>
<dbReference type="InterPro" id="IPR001810">
    <property type="entry name" value="F-box_dom"/>
</dbReference>
<dbReference type="Pfam" id="PF25372">
    <property type="entry name" value="DUF7885"/>
    <property type="match status" value="1"/>
</dbReference>
<evidence type="ECO:0000256" key="1">
    <source>
        <dbReference type="ARBA" id="ARBA00022786"/>
    </source>
</evidence>
<keyword evidence="1" id="KW-0833">Ubl conjugation pathway</keyword>
<dbReference type="InterPro" id="IPR032675">
    <property type="entry name" value="LRR_dom_sf"/>
</dbReference>
<name>A0A4Y7NK71_9CRUS</name>
<dbReference type="FunFam" id="1.20.1280.50:FF:000059">
    <property type="entry name" value="Partner of Paired"/>
    <property type="match status" value="1"/>
</dbReference>
<evidence type="ECO:0000259" key="2">
    <source>
        <dbReference type="SMART" id="SM00256"/>
    </source>
</evidence>
<feature type="domain" description="F-box" evidence="2">
    <location>
        <begin position="59"/>
        <end position="99"/>
    </location>
</feature>
<sequence>METTDVYRPPRKMARFTELAALNTRSAWNPYFYPEDYRQVVVSAASESDDGDTGHINCLHPEILTIIFGMLEVRDRGRAAQVCRSWRDAAYRRSIWTRCEPKLHLRRANPVLFPSLVRRGIKRVQILSLRRSLRDVFNGMPLIESLDLSGCYNVSDIGIAHAFTAEVPTLRRLNLSLCKQISDSSLARLAQHCRGLEELDLGGCCNVTNAGVLLVAWGLRSLRRLNLRSCWHVTDQGIASLAGLSSDAAGNQALEHLGLQDCQKLTDDALKHVSCGLKRLKSINLSFCVSISDAGLKHLASMTSLRELNLRSCDNVTDAGMAYLAHGGSRLSSLDVSFCDKIDDQALVNIARGLDNLEQLSMSACPVSDEGLVQLVSAIVDLRTLNIGQCSQITDRSMQAVADHLRKLRCIDLYGCTKITTSGLQKLAALPQLSILNLRLQHDVTALDCVTSSDSGRWSAAWSTPASTTLGGRSECANDATNNSNKKALVSGPLFSPHLLLFS</sequence>
<evidence type="ECO:0000313" key="3">
    <source>
        <dbReference type="EMBL" id="SVE92987.1"/>
    </source>
</evidence>
<organism evidence="3">
    <name type="scientific">Moina brachiata</name>
    <dbReference type="NCBI Taxonomy" id="675436"/>
    <lineage>
        <taxon>Eukaryota</taxon>
        <taxon>Metazoa</taxon>
        <taxon>Ecdysozoa</taxon>
        <taxon>Arthropoda</taxon>
        <taxon>Crustacea</taxon>
        <taxon>Branchiopoda</taxon>
        <taxon>Diplostraca</taxon>
        <taxon>Cladocera</taxon>
        <taxon>Anomopoda</taxon>
        <taxon>Moinidae</taxon>
        <taxon>Moina</taxon>
    </lineage>
</organism>
<proteinExistence type="evidence at transcript level"/>
<dbReference type="InterPro" id="IPR036047">
    <property type="entry name" value="F-box-like_dom_sf"/>
</dbReference>
<dbReference type="PANTHER" id="PTHR13318">
    <property type="entry name" value="PARTNER OF PAIRED, ISOFORM B-RELATED"/>
    <property type="match status" value="1"/>
</dbReference>
<dbReference type="PANTHER" id="PTHR13318:SF190">
    <property type="entry name" value="PARTNER OF PAIRED, ISOFORM B"/>
    <property type="match status" value="1"/>
</dbReference>
<protein>
    <submittedName>
        <fullName evidence="3">EOG090X05GA</fullName>
    </submittedName>
</protein>
<dbReference type="SMART" id="SM00368">
    <property type="entry name" value="LRR_RI"/>
    <property type="match status" value="4"/>
</dbReference>
<dbReference type="GO" id="GO:0019005">
    <property type="term" value="C:SCF ubiquitin ligase complex"/>
    <property type="evidence" value="ECO:0007669"/>
    <property type="project" value="TreeGrafter"/>
</dbReference>
<dbReference type="Gene3D" id="1.20.1280.50">
    <property type="match status" value="1"/>
</dbReference>
<dbReference type="Pfam" id="PF13516">
    <property type="entry name" value="LRR_6"/>
    <property type="match status" value="3"/>
</dbReference>
<dbReference type="InterPro" id="IPR001611">
    <property type="entry name" value="Leu-rich_rpt"/>
</dbReference>
<gene>
    <name evidence="3" type="primary">EOG090X05GA</name>
</gene>
<dbReference type="SUPFAM" id="SSF81383">
    <property type="entry name" value="F-box domain"/>
    <property type="match status" value="1"/>
</dbReference>
<dbReference type="AlphaFoldDB" id="A0A4Y7NK71"/>
<dbReference type="EMBL" id="LR023368">
    <property type="protein sequence ID" value="SVE92987.1"/>
    <property type="molecule type" value="mRNA"/>
</dbReference>
<accession>A0A4Y7NK71</accession>
<dbReference type="SMART" id="SM00256">
    <property type="entry name" value="FBOX"/>
    <property type="match status" value="1"/>
</dbReference>
<dbReference type="InterPro" id="IPR057207">
    <property type="entry name" value="FBXL15_LRR"/>
</dbReference>
<dbReference type="GO" id="GO:0031146">
    <property type="term" value="P:SCF-dependent proteasomal ubiquitin-dependent protein catabolic process"/>
    <property type="evidence" value="ECO:0007669"/>
    <property type="project" value="TreeGrafter"/>
</dbReference>
<reference evidence="3" key="1">
    <citation type="submission" date="2018-08" db="EMBL/GenBank/DDBJ databases">
        <authorList>
            <person name="Cornetti L."/>
        </authorList>
    </citation>
    <scope>NUCLEOTIDE SEQUENCE</scope>
    <source>
        <strain evidence="3">DE-FRO-2-1</strain>
    </source>
</reference>
<dbReference type="SUPFAM" id="SSF52047">
    <property type="entry name" value="RNI-like"/>
    <property type="match status" value="1"/>
</dbReference>
<dbReference type="Pfam" id="PF12937">
    <property type="entry name" value="F-box-like"/>
    <property type="match status" value="1"/>
</dbReference>
<dbReference type="Gene3D" id="3.80.10.10">
    <property type="entry name" value="Ribonuclease Inhibitor"/>
    <property type="match status" value="3"/>
</dbReference>
<dbReference type="SMART" id="SM00367">
    <property type="entry name" value="LRR_CC"/>
    <property type="match status" value="11"/>
</dbReference>
<dbReference type="FunFam" id="3.80.10.10:FF:000051">
    <property type="entry name" value="F-box and leucine-rich repeat protein 14"/>
    <property type="match status" value="1"/>
</dbReference>